<accession>A0A7S0LMM3</accession>
<evidence type="ECO:0000313" key="1">
    <source>
        <dbReference type="EMBL" id="CAD8617259.1"/>
    </source>
</evidence>
<protein>
    <submittedName>
        <fullName evidence="1">Uncharacterized protein</fullName>
    </submittedName>
</protein>
<sequence>MGGAASFQVRTHDTSLKRAHPFLELTAGGGDTLIKNLLVIMFFGPASSEKCAGGTSRDTCRWSRTLSDDIPCVLVDPIAESLARNCLRLLTFIVRSYFKGLIEP</sequence>
<dbReference type="AlphaFoldDB" id="A0A7S0LMM3"/>
<dbReference type="EMBL" id="HBEY01043161">
    <property type="protein sequence ID" value="CAD8617259.1"/>
    <property type="molecule type" value="Transcribed_RNA"/>
</dbReference>
<organism evidence="1">
    <name type="scientific">Coccolithus braarudii</name>
    <dbReference type="NCBI Taxonomy" id="221442"/>
    <lineage>
        <taxon>Eukaryota</taxon>
        <taxon>Haptista</taxon>
        <taxon>Haptophyta</taxon>
        <taxon>Prymnesiophyceae</taxon>
        <taxon>Coccolithales</taxon>
        <taxon>Coccolithaceae</taxon>
        <taxon>Coccolithus</taxon>
    </lineage>
</organism>
<name>A0A7S0LMM3_9EUKA</name>
<proteinExistence type="predicted"/>
<gene>
    <name evidence="1" type="ORF">CPEL01642_LOCUS20640</name>
</gene>
<reference evidence="1" key="1">
    <citation type="submission" date="2021-01" db="EMBL/GenBank/DDBJ databases">
        <authorList>
            <person name="Corre E."/>
            <person name="Pelletier E."/>
            <person name="Niang G."/>
            <person name="Scheremetjew M."/>
            <person name="Finn R."/>
            <person name="Kale V."/>
            <person name="Holt S."/>
            <person name="Cochrane G."/>
            <person name="Meng A."/>
            <person name="Brown T."/>
            <person name="Cohen L."/>
        </authorList>
    </citation>
    <scope>NUCLEOTIDE SEQUENCE</scope>
    <source>
        <strain evidence="1">PLY182g</strain>
    </source>
</reference>